<evidence type="ECO:0000313" key="2">
    <source>
        <dbReference type="EMBL" id="MFD2421658.1"/>
    </source>
</evidence>
<protein>
    <submittedName>
        <fullName evidence="2">Uncharacterized protein</fullName>
    </submittedName>
</protein>
<dbReference type="EMBL" id="JBHUKR010000022">
    <property type="protein sequence ID" value="MFD2421658.1"/>
    <property type="molecule type" value="Genomic_DNA"/>
</dbReference>
<dbReference type="Proteomes" id="UP001597417">
    <property type="component" value="Unassembled WGS sequence"/>
</dbReference>
<organism evidence="2 3">
    <name type="scientific">Amycolatopsis pigmentata</name>
    <dbReference type="NCBI Taxonomy" id="450801"/>
    <lineage>
        <taxon>Bacteria</taxon>
        <taxon>Bacillati</taxon>
        <taxon>Actinomycetota</taxon>
        <taxon>Actinomycetes</taxon>
        <taxon>Pseudonocardiales</taxon>
        <taxon>Pseudonocardiaceae</taxon>
        <taxon>Amycolatopsis</taxon>
    </lineage>
</organism>
<reference evidence="3" key="1">
    <citation type="journal article" date="2019" name="Int. J. Syst. Evol. Microbiol.">
        <title>The Global Catalogue of Microorganisms (GCM) 10K type strain sequencing project: providing services to taxonomists for standard genome sequencing and annotation.</title>
        <authorList>
            <consortium name="The Broad Institute Genomics Platform"/>
            <consortium name="The Broad Institute Genome Sequencing Center for Infectious Disease"/>
            <person name="Wu L."/>
            <person name="Ma J."/>
        </authorList>
    </citation>
    <scope>NUCLEOTIDE SEQUENCE [LARGE SCALE GENOMIC DNA]</scope>
    <source>
        <strain evidence="3">CGMCC 4.7645</strain>
    </source>
</reference>
<feature type="transmembrane region" description="Helical" evidence="1">
    <location>
        <begin position="38"/>
        <end position="56"/>
    </location>
</feature>
<accession>A0ABW5G2W1</accession>
<proteinExistence type="predicted"/>
<keyword evidence="3" id="KW-1185">Reference proteome</keyword>
<gene>
    <name evidence="2" type="ORF">ACFSXZ_35535</name>
</gene>
<name>A0ABW5G2W1_9PSEU</name>
<sequence length="57" mass="5822">MDPKLLAIFLALAVLLACAALLACVAHFAPTPRIGLFLAIAGAVLAGIVFVVDLVAY</sequence>
<evidence type="ECO:0000313" key="3">
    <source>
        <dbReference type="Proteomes" id="UP001597417"/>
    </source>
</evidence>
<keyword evidence="1" id="KW-0812">Transmembrane</keyword>
<comment type="caution">
    <text evidence="2">The sequence shown here is derived from an EMBL/GenBank/DDBJ whole genome shotgun (WGS) entry which is preliminary data.</text>
</comment>
<dbReference type="PROSITE" id="PS51257">
    <property type="entry name" value="PROKAR_LIPOPROTEIN"/>
    <property type="match status" value="1"/>
</dbReference>
<dbReference type="RefSeq" id="WP_378270363.1">
    <property type="nucleotide sequence ID" value="NZ_JBHUKR010000022.1"/>
</dbReference>
<keyword evidence="1" id="KW-0472">Membrane</keyword>
<keyword evidence="1" id="KW-1133">Transmembrane helix</keyword>
<evidence type="ECO:0000256" key="1">
    <source>
        <dbReference type="SAM" id="Phobius"/>
    </source>
</evidence>